<dbReference type="Pfam" id="PF23635">
    <property type="entry name" value="Beta-prop_AT5G49610-like"/>
    <property type="match status" value="1"/>
</dbReference>
<dbReference type="Proteomes" id="UP000823388">
    <property type="component" value="Chromosome 4K"/>
</dbReference>
<name>A0A8T0TNL9_PANVG</name>
<dbReference type="AlphaFoldDB" id="A0A8T0TNL9"/>
<dbReference type="PANTHER" id="PTHR32133:SF297">
    <property type="entry name" value="F-BOX DOMAIN-CONTAINING PROTEIN"/>
    <property type="match status" value="1"/>
</dbReference>
<keyword evidence="3" id="KW-1185">Reference proteome</keyword>
<comment type="caution">
    <text evidence="2">The sequence shown here is derived from an EMBL/GenBank/DDBJ whole genome shotgun (WGS) entry which is preliminary data.</text>
</comment>
<evidence type="ECO:0000313" key="3">
    <source>
        <dbReference type="Proteomes" id="UP000823388"/>
    </source>
</evidence>
<gene>
    <name evidence="2" type="ORF">PVAP13_4KG370000</name>
</gene>
<protein>
    <recommendedName>
        <fullName evidence="1">F-box protein AT5G49610-like beta-propeller domain-containing protein</fullName>
    </recommendedName>
</protein>
<feature type="domain" description="F-box protein AT5G49610-like beta-propeller" evidence="1">
    <location>
        <begin position="39"/>
        <end position="290"/>
    </location>
</feature>
<accession>A0A8T0TNL9</accession>
<evidence type="ECO:0000259" key="1">
    <source>
        <dbReference type="Pfam" id="PF23635"/>
    </source>
</evidence>
<reference evidence="2" key="1">
    <citation type="submission" date="2020-05" db="EMBL/GenBank/DDBJ databases">
        <title>WGS assembly of Panicum virgatum.</title>
        <authorList>
            <person name="Lovell J.T."/>
            <person name="Jenkins J."/>
            <person name="Shu S."/>
            <person name="Juenger T.E."/>
            <person name="Schmutz J."/>
        </authorList>
    </citation>
    <scope>NUCLEOTIDE SEQUENCE</scope>
    <source>
        <strain evidence="2">AP13</strain>
    </source>
</reference>
<dbReference type="InterPro" id="IPR056594">
    <property type="entry name" value="AT5G49610-like_b-prop"/>
</dbReference>
<dbReference type="OrthoDB" id="686044at2759"/>
<dbReference type="PANTHER" id="PTHR32133">
    <property type="entry name" value="OS07G0120400 PROTEIN"/>
    <property type="match status" value="1"/>
</dbReference>
<proteinExistence type="predicted"/>
<dbReference type="EMBL" id="CM029043">
    <property type="protein sequence ID" value="KAG2613622.1"/>
    <property type="molecule type" value="Genomic_DNA"/>
</dbReference>
<organism evidence="2 3">
    <name type="scientific">Panicum virgatum</name>
    <name type="common">Blackwell switchgrass</name>
    <dbReference type="NCBI Taxonomy" id="38727"/>
    <lineage>
        <taxon>Eukaryota</taxon>
        <taxon>Viridiplantae</taxon>
        <taxon>Streptophyta</taxon>
        <taxon>Embryophyta</taxon>
        <taxon>Tracheophyta</taxon>
        <taxon>Spermatophyta</taxon>
        <taxon>Magnoliopsida</taxon>
        <taxon>Liliopsida</taxon>
        <taxon>Poales</taxon>
        <taxon>Poaceae</taxon>
        <taxon>PACMAD clade</taxon>
        <taxon>Panicoideae</taxon>
        <taxon>Panicodae</taxon>
        <taxon>Paniceae</taxon>
        <taxon>Panicinae</taxon>
        <taxon>Panicum</taxon>
        <taxon>Panicum sect. Hiantes</taxon>
    </lineage>
</organism>
<evidence type="ECO:0000313" key="2">
    <source>
        <dbReference type="EMBL" id="KAG2613622.1"/>
    </source>
</evidence>
<sequence>MLGFLCKIAEDSEDAITAGFLSTAAFCSSVADLYDFRPLDARHGRVLLLTPWSSEGALVVWDPVDNDALQVPLPDLRRYTYCWTAAILCAAGSTCDHLDCHRGPFLVVYVGSGGSGSGEAFVCTYSSDAGTWSEPISTELPLDIVVLMPSVLGGNALYFGFLLRKSLLKYDLESHELSVIGVPQTFCIWRHVVLDGGLALATLQECKLCLWRKAGPEVDAGWTQYRAIELETLLPADAFFTWANVVGFADGADVVFLRAGLMLLTIDLKTYEVKKVCSGKNIYSAIPYMSFCTPAPGAACTDEGSTVCASGA</sequence>